<dbReference type="OrthoDB" id="6415465at2759"/>
<dbReference type="STRING" id="105785.A0A2J7RN26"/>
<dbReference type="Proteomes" id="UP000235965">
    <property type="component" value="Unassembled WGS sequence"/>
</dbReference>
<dbReference type="SUPFAM" id="SSF57302">
    <property type="entry name" value="Snake toxin-like"/>
    <property type="match status" value="1"/>
</dbReference>
<reference evidence="2 3" key="1">
    <citation type="submission" date="2017-12" db="EMBL/GenBank/DDBJ databases">
        <title>Hemimetabolous genomes reveal molecular basis of termite eusociality.</title>
        <authorList>
            <person name="Harrison M.C."/>
            <person name="Jongepier E."/>
            <person name="Robertson H.M."/>
            <person name="Arning N."/>
            <person name="Bitard-Feildel T."/>
            <person name="Chao H."/>
            <person name="Childers C.P."/>
            <person name="Dinh H."/>
            <person name="Doddapaneni H."/>
            <person name="Dugan S."/>
            <person name="Gowin J."/>
            <person name="Greiner C."/>
            <person name="Han Y."/>
            <person name="Hu H."/>
            <person name="Hughes D.S.T."/>
            <person name="Huylmans A.-K."/>
            <person name="Kemena C."/>
            <person name="Kremer L.P.M."/>
            <person name="Lee S.L."/>
            <person name="Lopez-Ezquerra A."/>
            <person name="Mallet L."/>
            <person name="Monroy-Kuhn J.M."/>
            <person name="Moser A."/>
            <person name="Murali S.C."/>
            <person name="Muzny D.M."/>
            <person name="Otani S."/>
            <person name="Piulachs M.-D."/>
            <person name="Poelchau M."/>
            <person name="Qu J."/>
            <person name="Schaub F."/>
            <person name="Wada-Katsumata A."/>
            <person name="Worley K.C."/>
            <person name="Xie Q."/>
            <person name="Ylla G."/>
            <person name="Poulsen M."/>
            <person name="Gibbs R.A."/>
            <person name="Schal C."/>
            <person name="Richards S."/>
            <person name="Belles X."/>
            <person name="Korb J."/>
            <person name="Bornberg-Bauer E."/>
        </authorList>
    </citation>
    <scope>NUCLEOTIDE SEQUENCE [LARGE SCALE GENOMIC DNA]</scope>
    <source>
        <tissue evidence="2">Whole body</tissue>
    </source>
</reference>
<dbReference type="AlphaFoldDB" id="A0A2J7RN26"/>
<dbReference type="FunCoup" id="A0A2J7RN26">
    <property type="interactions" value="15"/>
</dbReference>
<dbReference type="EMBL" id="NEVH01002545">
    <property type="protein sequence ID" value="PNF42240.1"/>
    <property type="molecule type" value="Genomic_DNA"/>
</dbReference>
<evidence type="ECO:0000256" key="1">
    <source>
        <dbReference type="SAM" id="SignalP"/>
    </source>
</evidence>
<evidence type="ECO:0000313" key="2">
    <source>
        <dbReference type="EMBL" id="PNF42240.1"/>
    </source>
</evidence>
<gene>
    <name evidence="2" type="ORF">B7P43_G05506</name>
</gene>
<accession>A0A2J7RN26</accession>
<comment type="caution">
    <text evidence="2">The sequence shown here is derived from an EMBL/GenBank/DDBJ whole genome shotgun (WGS) entry which is preliminary data.</text>
</comment>
<keyword evidence="3" id="KW-1185">Reference proteome</keyword>
<organism evidence="2 3">
    <name type="scientific">Cryptotermes secundus</name>
    <dbReference type="NCBI Taxonomy" id="105785"/>
    <lineage>
        <taxon>Eukaryota</taxon>
        <taxon>Metazoa</taxon>
        <taxon>Ecdysozoa</taxon>
        <taxon>Arthropoda</taxon>
        <taxon>Hexapoda</taxon>
        <taxon>Insecta</taxon>
        <taxon>Pterygota</taxon>
        <taxon>Neoptera</taxon>
        <taxon>Polyneoptera</taxon>
        <taxon>Dictyoptera</taxon>
        <taxon>Blattodea</taxon>
        <taxon>Blattoidea</taxon>
        <taxon>Termitoidae</taxon>
        <taxon>Kalotermitidae</taxon>
        <taxon>Cryptotermitinae</taxon>
        <taxon>Cryptotermes</taxon>
    </lineage>
</organism>
<feature type="non-terminal residue" evidence="2">
    <location>
        <position position="135"/>
    </location>
</feature>
<feature type="signal peptide" evidence="1">
    <location>
        <begin position="1"/>
        <end position="22"/>
    </location>
</feature>
<evidence type="ECO:0000313" key="3">
    <source>
        <dbReference type="Proteomes" id="UP000235965"/>
    </source>
</evidence>
<feature type="chain" id="PRO_5014362579" description="Protein quiver" evidence="1">
    <location>
        <begin position="23"/>
        <end position="135"/>
    </location>
</feature>
<dbReference type="InParanoid" id="A0A2J7RN26"/>
<proteinExistence type="predicted"/>
<sequence length="135" mass="15281">VKLNCYIITLFWKLCRSHAVTATLLDEKTRKTPQAAEKANDLSCFVCDSMDAGERCSNLNTSGVSFIHKCHDDRRICMVKRYSYSTTTENSTYPTKRLWSLQRNCTNKCEPGCIVIGERTKLYACTVCCGQSLCN</sequence>
<feature type="non-terminal residue" evidence="2">
    <location>
        <position position="1"/>
    </location>
</feature>
<protein>
    <recommendedName>
        <fullName evidence="4">Protein quiver</fullName>
    </recommendedName>
</protein>
<evidence type="ECO:0008006" key="4">
    <source>
        <dbReference type="Google" id="ProtNLM"/>
    </source>
</evidence>
<keyword evidence="1" id="KW-0732">Signal</keyword>
<name>A0A2J7RN26_9NEOP</name>
<dbReference type="InterPro" id="IPR045860">
    <property type="entry name" value="Snake_toxin-like_sf"/>
</dbReference>